<accession>A0A0D1CHE2</accession>
<feature type="compositionally biased region" description="Basic residues" evidence="1">
    <location>
        <begin position="599"/>
        <end position="616"/>
    </location>
</feature>
<protein>
    <submittedName>
        <fullName evidence="2">Uncharacterized protein</fullName>
    </submittedName>
</protein>
<dbReference type="Proteomes" id="UP000000561">
    <property type="component" value="Chromosome 19"/>
</dbReference>
<feature type="region of interest" description="Disordered" evidence="1">
    <location>
        <begin position="1073"/>
        <end position="1132"/>
    </location>
</feature>
<evidence type="ECO:0000256" key="1">
    <source>
        <dbReference type="SAM" id="MobiDB-lite"/>
    </source>
</evidence>
<feature type="compositionally biased region" description="Basic and acidic residues" evidence="1">
    <location>
        <begin position="1087"/>
        <end position="1096"/>
    </location>
</feature>
<sequence>MYNNMVASTSRSSNVATRADAPSSRRSISSQAASASRSLAASAASSFSSPYGGLPSSASSSSSLSTPTRHSISSTSRNSLSRCSILSPSPSATSPAAAIDNPTQCYFARPSGTTSFTKDIQPSASTRRVSNDAIATKRSTEIVKPPIRPSRSAARSSAERASVRQRPRSVESLRLDLDGLDLGGNPPFSSPLDPEVALYHVRTRSSNAQRSSALPLPLPHPALGIPTYRDVDVDPDRLCVSCSHKRRPHETLNGGEDSFSLHLREECSDYREILSSQAILNAVVDKEQRMLTASVDPLNLQRQRAYSISHGQVLGGFASLGPQTESAPIPPAPSSLYCQQPMRPIPKGSTDESETSVTPIEWRDSFGTSSASAYATPPQWAHLTARPCNPLEPLDVLSIEEMGLHSLDIGSLNDWEGCKLSAEILCPVKGHQRIEWSVAQTTRRSKKWVVVPNATITCGASEPLTPAAQAERTVIVSKRSLWLDEAEAAGAPLVLSHVTVASSSSLSLSSSQRQADLGASDASYRNALPFSGKACFELRLLRPTVGKVYPMIYLANASTHRYLHNHRRDVGQRQMQPEDQAEFDTKALAPGYHILRRSRSRPYLRRHQVPLRRSHSRPSLSDSAEQTAPLQPEPTGINTEVFAPSLPGDPLLRTCPGESWPSARVRRSESISSFQSDSSGEAGSDTSEDDARLSVTNTRESMTGSTTSDSYDQPVCKEGEPVRSVAIPMPVGGAHGGVPTSGAVCSVSPSSSSSRGLSNTSELSSSLVGWQAGSLDQPRHGKQANGMSHASYEADSWQGTSPTTASASSLSASSKQSRGRKGLQKALLKKDKMLSSWFKRRPENGATLLSVSPVTDCDKAQPGAAVGVIEANVRLTGAGGEDGDVAGAVGHSIALTETALETFQRAMFRPVSPDSTIMGSRRGSEALTQKAGEAPAQVYGHGTMTRSVVDGGGEIENRQAVNSTLSQVYGWDQQQVRSKSLQRATVGGSALMPTFFEDTDETDALVGLDAVPAGALTMLIPLPLIGRDRVEDVARYMRVNFSPFKSLSDDFETGAPGIGHAASAGHEAEGGLVHSVSTGSSQLAERTGMKSSEHSSWKRKLGLSSHRSGGSGSSGGVSANTSTSNASTVSSGARSTVEAALASPPVAMPKFEAFRITAIVHDAPRASDASMDARLPEPGTFPVVLGYCNHSQGLEMVPEGWDVLKLAGVSLLTKQDNTPLDSGHPLRGVTDVIIAACRAVMDG</sequence>
<feature type="compositionally biased region" description="Basic and acidic residues" evidence="1">
    <location>
        <begin position="157"/>
        <end position="170"/>
    </location>
</feature>
<feature type="compositionally biased region" description="Low complexity" evidence="1">
    <location>
        <begin position="18"/>
        <end position="97"/>
    </location>
</feature>
<feature type="compositionally biased region" description="Low complexity" evidence="1">
    <location>
        <begin position="800"/>
        <end position="814"/>
    </location>
</feature>
<organism evidence="2 3">
    <name type="scientific">Mycosarcoma maydis</name>
    <name type="common">Corn smut fungus</name>
    <name type="synonym">Ustilago maydis</name>
    <dbReference type="NCBI Taxonomy" id="5270"/>
    <lineage>
        <taxon>Eukaryota</taxon>
        <taxon>Fungi</taxon>
        <taxon>Dikarya</taxon>
        <taxon>Basidiomycota</taxon>
        <taxon>Ustilaginomycotina</taxon>
        <taxon>Ustilaginomycetes</taxon>
        <taxon>Ustilaginales</taxon>
        <taxon>Ustilaginaceae</taxon>
        <taxon>Mycosarcoma</taxon>
    </lineage>
</organism>
<dbReference type="GeneID" id="23565295"/>
<feature type="compositionally biased region" description="Polar residues" evidence="1">
    <location>
        <begin position="1075"/>
        <end position="1084"/>
    </location>
</feature>
<feature type="compositionally biased region" description="Polar residues" evidence="1">
    <location>
        <begin position="113"/>
        <end position="128"/>
    </location>
</feature>
<gene>
    <name evidence="2" type="ORF">UMAG_05386</name>
</gene>
<feature type="compositionally biased region" description="Polar residues" evidence="1">
    <location>
        <begin position="694"/>
        <end position="711"/>
    </location>
</feature>
<feature type="region of interest" description="Disordered" evidence="1">
    <location>
        <begin position="1"/>
        <end position="97"/>
    </location>
</feature>
<reference evidence="2 3" key="1">
    <citation type="journal article" date="2006" name="Nature">
        <title>Insights from the genome of the biotrophic fungal plant pathogen Ustilago maydis.</title>
        <authorList>
            <person name="Kamper J."/>
            <person name="Kahmann R."/>
            <person name="Bolker M."/>
            <person name="Ma L.J."/>
            <person name="Brefort T."/>
            <person name="Saville B.J."/>
            <person name="Banuett F."/>
            <person name="Kronstad J.W."/>
            <person name="Gold S.E."/>
            <person name="Muller O."/>
            <person name="Perlin M.H."/>
            <person name="Wosten H.A."/>
            <person name="de Vries R."/>
            <person name="Ruiz-Herrera J."/>
            <person name="Reynaga-Pena C.G."/>
            <person name="Snetselaar K."/>
            <person name="McCann M."/>
            <person name="Perez-Martin J."/>
            <person name="Feldbrugge M."/>
            <person name="Basse C.W."/>
            <person name="Steinberg G."/>
            <person name="Ibeas J.I."/>
            <person name="Holloman W."/>
            <person name="Guzman P."/>
            <person name="Farman M."/>
            <person name="Stajich J.E."/>
            <person name="Sentandreu R."/>
            <person name="Gonzalez-Prieto J.M."/>
            <person name="Kennell J.C."/>
            <person name="Molina L."/>
            <person name="Schirawski J."/>
            <person name="Mendoza-Mendoza A."/>
            <person name="Greilinger D."/>
            <person name="Munch K."/>
            <person name="Rossel N."/>
            <person name="Scherer M."/>
            <person name="Vranes M."/>
            <person name="Ladendorf O."/>
            <person name="Vincon V."/>
            <person name="Fuchs U."/>
            <person name="Sandrock B."/>
            <person name="Meng S."/>
            <person name="Ho E.C."/>
            <person name="Cahill M.J."/>
            <person name="Boyce K.J."/>
            <person name="Klose J."/>
            <person name="Klosterman S.J."/>
            <person name="Deelstra H.J."/>
            <person name="Ortiz-Castellanos L."/>
            <person name="Li W."/>
            <person name="Sanchez-Alonso P."/>
            <person name="Schreier P.H."/>
            <person name="Hauser-Hahn I."/>
            <person name="Vaupel M."/>
            <person name="Koopmann E."/>
            <person name="Friedrich G."/>
            <person name="Voss H."/>
            <person name="Schluter T."/>
            <person name="Margolis J."/>
            <person name="Platt D."/>
            <person name="Swimmer C."/>
            <person name="Gnirke A."/>
            <person name="Chen F."/>
            <person name="Vysotskaia V."/>
            <person name="Mannhaupt G."/>
            <person name="Guldener U."/>
            <person name="Munsterkotter M."/>
            <person name="Haase D."/>
            <person name="Oesterheld M."/>
            <person name="Mewes H.W."/>
            <person name="Mauceli E.W."/>
            <person name="DeCaprio D."/>
            <person name="Wade C.M."/>
            <person name="Butler J."/>
            <person name="Young S."/>
            <person name="Jaffe D.B."/>
            <person name="Calvo S."/>
            <person name="Nusbaum C."/>
            <person name="Galagan J."/>
            <person name="Birren B.W."/>
        </authorList>
    </citation>
    <scope>NUCLEOTIDE SEQUENCE [LARGE SCALE GENOMIC DNA]</scope>
    <source>
        <strain evidence="3">DSM 14603 / FGSC 9021 / UM521</strain>
    </source>
</reference>
<dbReference type="STRING" id="237631.A0A0D1CHE2"/>
<feature type="compositionally biased region" description="Polar residues" evidence="1">
    <location>
        <begin position="1"/>
        <end position="16"/>
    </location>
</feature>
<evidence type="ECO:0000313" key="2">
    <source>
        <dbReference type="EMBL" id="KIS66393.1"/>
    </source>
</evidence>
<feature type="compositionally biased region" description="Low complexity" evidence="1">
    <location>
        <begin position="1116"/>
        <end position="1132"/>
    </location>
</feature>
<dbReference type="VEuPathDB" id="FungiDB:UMAG_05386"/>
<dbReference type="KEGG" id="uma:UMAG_05386"/>
<feature type="compositionally biased region" description="Low complexity" evidence="1">
    <location>
        <begin position="670"/>
        <end position="679"/>
    </location>
</feature>
<name>A0A0D1CHE2_MYCMD</name>
<evidence type="ECO:0000313" key="3">
    <source>
        <dbReference type="Proteomes" id="UP000000561"/>
    </source>
</evidence>
<dbReference type="AlphaFoldDB" id="A0A0D1CHE2"/>
<dbReference type="OrthoDB" id="3346927at2759"/>
<dbReference type="RefSeq" id="XP_011392080.1">
    <property type="nucleotide sequence ID" value="XM_011393778.1"/>
</dbReference>
<feature type="region of interest" description="Disordered" evidence="1">
    <location>
        <begin position="599"/>
        <end position="717"/>
    </location>
</feature>
<dbReference type="eggNOG" id="ENOG502RCG5">
    <property type="taxonomic scope" value="Eukaryota"/>
</dbReference>
<proteinExistence type="predicted"/>
<feature type="region of interest" description="Disordered" evidence="1">
    <location>
        <begin position="113"/>
        <end position="170"/>
    </location>
</feature>
<dbReference type="InParanoid" id="A0A0D1CHE2"/>
<dbReference type="OMA" id="PIEWRDS"/>
<feature type="region of interest" description="Disordered" evidence="1">
    <location>
        <begin position="772"/>
        <end position="823"/>
    </location>
</feature>
<keyword evidence="3" id="KW-1185">Reference proteome</keyword>
<dbReference type="EMBL" id="CM003158">
    <property type="protein sequence ID" value="KIS66393.1"/>
    <property type="molecule type" value="Genomic_DNA"/>
</dbReference>